<dbReference type="OrthoDB" id="4225815at2759"/>
<keyword evidence="2" id="KW-0964">Secreted</keyword>
<keyword evidence="1 2" id="KW-1015">Disulfide bond</keyword>
<dbReference type="VEuPathDB" id="FungiDB:ASPBRDRAFT_38225"/>
<accession>A0A1L9UW27</accession>
<dbReference type="CDD" id="cd23507">
    <property type="entry name" value="hydrophobin_I"/>
    <property type="match status" value="1"/>
</dbReference>
<evidence type="ECO:0000313" key="4">
    <source>
        <dbReference type="Proteomes" id="UP000184499"/>
    </source>
</evidence>
<dbReference type="Pfam" id="PF01185">
    <property type="entry name" value="Hydrophobin"/>
    <property type="match status" value="1"/>
</dbReference>
<proteinExistence type="inferred from homology"/>
<feature type="chain" id="PRO_5013985138" description="Hydrophobin" evidence="2">
    <location>
        <begin position="23"/>
        <end position="112"/>
    </location>
</feature>
<dbReference type="EMBL" id="KV878680">
    <property type="protein sequence ID" value="OJJ75893.1"/>
    <property type="molecule type" value="Genomic_DNA"/>
</dbReference>
<comment type="similarity">
    <text evidence="2">Belongs to the fungal hydrophobin family.</text>
</comment>
<dbReference type="STRING" id="767769.A0A1L9UW27"/>
<organism evidence="3 4">
    <name type="scientific">Aspergillus brasiliensis (strain CBS 101740 / IMI 381727 / IBT 21946)</name>
    <dbReference type="NCBI Taxonomy" id="767769"/>
    <lineage>
        <taxon>Eukaryota</taxon>
        <taxon>Fungi</taxon>
        <taxon>Dikarya</taxon>
        <taxon>Ascomycota</taxon>
        <taxon>Pezizomycotina</taxon>
        <taxon>Eurotiomycetes</taxon>
        <taxon>Eurotiomycetidae</taxon>
        <taxon>Eurotiales</taxon>
        <taxon>Aspergillaceae</taxon>
        <taxon>Aspergillus</taxon>
        <taxon>Aspergillus subgen. Circumdati</taxon>
    </lineage>
</organism>
<dbReference type="AlphaFoldDB" id="A0A1L9UW27"/>
<dbReference type="InterPro" id="IPR001338">
    <property type="entry name" value="Class_I_Hydrophobin"/>
</dbReference>
<sequence length="112" mass="10899">MHALSITSAAVCLTANIGLSIALPQIGGDTCNSGSLQCCSSLQSSLSDNSGTSITGLVPVNLQGLTGMIGLGCTPIGVLGAGQAPCNAQTACCAGDTYGTLTLACNPLDPNV</sequence>
<name>A0A1L9UW27_ASPBC</name>
<protein>
    <recommendedName>
        <fullName evidence="2">Hydrophobin</fullName>
    </recommendedName>
</protein>
<dbReference type="OMA" id="QTACCAG"/>
<evidence type="ECO:0000256" key="2">
    <source>
        <dbReference type="RuleBase" id="RU365009"/>
    </source>
</evidence>
<keyword evidence="2" id="KW-0134">Cell wall</keyword>
<comment type="subcellular location">
    <subcellularLocation>
        <location evidence="2">Secreted</location>
        <location evidence="2">Cell wall</location>
    </subcellularLocation>
</comment>
<dbReference type="SMART" id="SM00075">
    <property type="entry name" value="HYDRO"/>
    <property type="match status" value="1"/>
</dbReference>
<dbReference type="GO" id="GO:0009277">
    <property type="term" value="C:fungal-type cell wall"/>
    <property type="evidence" value="ECO:0007669"/>
    <property type="project" value="InterPro"/>
</dbReference>
<feature type="signal peptide" evidence="2">
    <location>
        <begin position="1"/>
        <end position="22"/>
    </location>
</feature>
<evidence type="ECO:0000256" key="1">
    <source>
        <dbReference type="ARBA" id="ARBA00023157"/>
    </source>
</evidence>
<dbReference type="GO" id="GO:0005199">
    <property type="term" value="F:structural constituent of cell wall"/>
    <property type="evidence" value="ECO:0007669"/>
    <property type="project" value="InterPro"/>
</dbReference>
<gene>
    <name evidence="3" type="ORF">ASPBRDRAFT_38225</name>
</gene>
<dbReference type="Proteomes" id="UP000184499">
    <property type="component" value="Unassembled WGS sequence"/>
</dbReference>
<keyword evidence="4" id="KW-1185">Reference proteome</keyword>
<dbReference type="GeneID" id="93576386"/>
<keyword evidence="2" id="KW-0732">Signal</keyword>
<reference evidence="4" key="1">
    <citation type="journal article" date="2017" name="Genome Biol.">
        <title>Comparative genomics reveals high biological diversity and specific adaptations in the industrially and medically important fungal genus Aspergillus.</title>
        <authorList>
            <person name="de Vries R.P."/>
            <person name="Riley R."/>
            <person name="Wiebenga A."/>
            <person name="Aguilar-Osorio G."/>
            <person name="Amillis S."/>
            <person name="Uchima C.A."/>
            <person name="Anderluh G."/>
            <person name="Asadollahi M."/>
            <person name="Askin M."/>
            <person name="Barry K."/>
            <person name="Battaglia E."/>
            <person name="Bayram O."/>
            <person name="Benocci T."/>
            <person name="Braus-Stromeyer S.A."/>
            <person name="Caldana C."/>
            <person name="Canovas D."/>
            <person name="Cerqueira G.C."/>
            <person name="Chen F."/>
            <person name="Chen W."/>
            <person name="Choi C."/>
            <person name="Clum A."/>
            <person name="Dos Santos R.A."/>
            <person name="Damasio A.R."/>
            <person name="Diallinas G."/>
            <person name="Emri T."/>
            <person name="Fekete E."/>
            <person name="Flipphi M."/>
            <person name="Freyberg S."/>
            <person name="Gallo A."/>
            <person name="Gournas C."/>
            <person name="Habgood R."/>
            <person name="Hainaut M."/>
            <person name="Harispe M.L."/>
            <person name="Henrissat B."/>
            <person name="Hilden K.S."/>
            <person name="Hope R."/>
            <person name="Hossain A."/>
            <person name="Karabika E."/>
            <person name="Karaffa L."/>
            <person name="Karanyi Z."/>
            <person name="Krasevec N."/>
            <person name="Kuo A."/>
            <person name="Kusch H."/>
            <person name="LaButti K."/>
            <person name="Lagendijk E.L."/>
            <person name="Lapidus A."/>
            <person name="Levasseur A."/>
            <person name="Lindquist E."/>
            <person name="Lipzen A."/>
            <person name="Logrieco A.F."/>
            <person name="MacCabe A."/>
            <person name="Maekelae M.R."/>
            <person name="Malavazi I."/>
            <person name="Melin P."/>
            <person name="Meyer V."/>
            <person name="Mielnichuk N."/>
            <person name="Miskei M."/>
            <person name="Molnar A.P."/>
            <person name="Mule G."/>
            <person name="Ngan C.Y."/>
            <person name="Orejas M."/>
            <person name="Orosz E."/>
            <person name="Ouedraogo J.P."/>
            <person name="Overkamp K.M."/>
            <person name="Park H.-S."/>
            <person name="Perrone G."/>
            <person name="Piumi F."/>
            <person name="Punt P.J."/>
            <person name="Ram A.F."/>
            <person name="Ramon A."/>
            <person name="Rauscher S."/>
            <person name="Record E."/>
            <person name="Riano-Pachon D.M."/>
            <person name="Robert V."/>
            <person name="Roehrig J."/>
            <person name="Ruller R."/>
            <person name="Salamov A."/>
            <person name="Salih N.S."/>
            <person name="Samson R.A."/>
            <person name="Sandor E."/>
            <person name="Sanguinetti M."/>
            <person name="Schuetze T."/>
            <person name="Sepcic K."/>
            <person name="Shelest E."/>
            <person name="Sherlock G."/>
            <person name="Sophianopoulou V."/>
            <person name="Squina F.M."/>
            <person name="Sun H."/>
            <person name="Susca A."/>
            <person name="Todd R.B."/>
            <person name="Tsang A."/>
            <person name="Unkles S.E."/>
            <person name="van de Wiele N."/>
            <person name="van Rossen-Uffink D."/>
            <person name="Oliveira J.V."/>
            <person name="Vesth T.C."/>
            <person name="Visser J."/>
            <person name="Yu J.-H."/>
            <person name="Zhou M."/>
            <person name="Andersen M.R."/>
            <person name="Archer D.B."/>
            <person name="Baker S.E."/>
            <person name="Benoit I."/>
            <person name="Brakhage A.A."/>
            <person name="Braus G.H."/>
            <person name="Fischer R."/>
            <person name="Frisvad J.C."/>
            <person name="Goldman G.H."/>
            <person name="Houbraken J."/>
            <person name="Oakley B."/>
            <person name="Pocsi I."/>
            <person name="Scazzocchio C."/>
            <person name="Seiboth B."/>
            <person name="vanKuyk P.A."/>
            <person name="Wortman J."/>
            <person name="Dyer P.S."/>
            <person name="Grigoriev I.V."/>
        </authorList>
    </citation>
    <scope>NUCLEOTIDE SEQUENCE [LARGE SCALE GENOMIC DNA]</scope>
    <source>
        <strain evidence="4">CBS 101740 / IMI 381727 / IBT 21946</strain>
    </source>
</reference>
<dbReference type="RefSeq" id="XP_067483140.1">
    <property type="nucleotide sequence ID" value="XM_067623898.1"/>
</dbReference>
<evidence type="ECO:0000313" key="3">
    <source>
        <dbReference type="EMBL" id="OJJ75893.1"/>
    </source>
</evidence>